<dbReference type="AlphaFoldDB" id="A0A0M2WFY1"/>
<dbReference type="Proteomes" id="UP000034416">
    <property type="component" value="Unassembled WGS sequence"/>
</dbReference>
<protein>
    <submittedName>
        <fullName evidence="1">Uncharacterized protein</fullName>
    </submittedName>
</protein>
<evidence type="ECO:0000313" key="1">
    <source>
        <dbReference type="EMBL" id="KKO60685.1"/>
    </source>
</evidence>
<name>A0A0M2WFY1_9MYCO</name>
<proteinExistence type="predicted"/>
<organism evidence="1 2">
    <name type="scientific">Mycolicibacter arupensis</name>
    <dbReference type="NCBI Taxonomy" id="342002"/>
    <lineage>
        <taxon>Bacteria</taxon>
        <taxon>Bacillati</taxon>
        <taxon>Actinomycetota</taxon>
        <taxon>Actinomycetes</taxon>
        <taxon>Mycobacteriales</taxon>
        <taxon>Mycobacteriaceae</taxon>
        <taxon>Mycolicibacter</taxon>
    </lineage>
</organism>
<sequence>MLAFQYPGVSAWVTDAVTAEDELLAGEPATTERNTHHATSLSTSGYLHAAKLRETWMPNLARVARFS</sequence>
<evidence type="ECO:0000313" key="2">
    <source>
        <dbReference type="Proteomes" id="UP000034416"/>
    </source>
</evidence>
<dbReference type="PATRIC" id="fig|342002.3.peg.3472"/>
<comment type="caution">
    <text evidence="1">The sequence shown here is derived from an EMBL/GenBank/DDBJ whole genome shotgun (WGS) entry which is preliminary data.</text>
</comment>
<accession>A0A0M2WFY1</accession>
<gene>
    <name evidence="1" type="ORF">WR43_22400</name>
</gene>
<dbReference type="EMBL" id="LASW02000062">
    <property type="protein sequence ID" value="KKO60685.1"/>
    <property type="molecule type" value="Genomic_DNA"/>
</dbReference>
<reference evidence="1 2" key="1">
    <citation type="submission" date="2015-04" db="EMBL/GenBank/DDBJ databases">
        <title>Genome sequence of Mycobacterium arupense GUC1.</title>
        <authorList>
            <person name="Greninger A.L."/>
            <person name="Cunningham G."/>
            <person name="Chiu C.Y."/>
            <person name="Miller S."/>
        </authorList>
    </citation>
    <scope>NUCLEOTIDE SEQUENCE [LARGE SCALE GENOMIC DNA]</scope>
    <source>
        <strain evidence="1 2">GUC1</strain>
    </source>
</reference>